<dbReference type="GO" id="GO:0031593">
    <property type="term" value="F:polyubiquitin modification-dependent protein binding"/>
    <property type="evidence" value="ECO:0007669"/>
    <property type="project" value="TreeGrafter"/>
</dbReference>
<dbReference type="InterPro" id="IPR023239">
    <property type="entry name" value="BRISC_Abraxas1"/>
</dbReference>
<gene>
    <name evidence="4" type="primary">LOC108623825</name>
</gene>
<evidence type="ECO:0000256" key="1">
    <source>
        <dbReference type="SAM" id="MobiDB-lite"/>
    </source>
</evidence>
<dbReference type="InterPro" id="IPR023238">
    <property type="entry name" value="FAM175"/>
</dbReference>
<dbReference type="PRINTS" id="PR02051">
    <property type="entry name" value="PROTEINF175"/>
</dbReference>
<dbReference type="GO" id="GO:0005634">
    <property type="term" value="C:nucleus"/>
    <property type="evidence" value="ECO:0007669"/>
    <property type="project" value="TreeGrafter"/>
</dbReference>
<keyword evidence="3" id="KW-1185">Reference proteome</keyword>
<name>A0AAJ7N566_9HYME</name>
<dbReference type="AlphaFoldDB" id="A0AAJ7N566"/>
<dbReference type="PANTHER" id="PTHR31728:SF5">
    <property type="entry name" value="OS07G0540200 PROTEIN"/>
    <property type="match status" value="1"/>
</dbReference>
<dbReference type="GO" id="GO:0070536">
    <property type="term" value="P:protein K63-linked deubiquitination"/>
    <property type="evidence" value="ECO:0007669"/>
    <property type="project" value="TreeGrafter"/>
</dbReference>
<dbReference type="InterPro" id="IPR055064">
    <property type="entry name" value="BRISC_FAM175B_helical"/>
</dbReference>
<dbReference type="Proteomes" id="UP000694925">
    <property type="component" value="Unplaced"/>
</dbReference>
<dbReference type="GeneID" id="108623825"/>
<organism evidence="3 4">
    <name type="scientific">Ceratina calcarata</name>
    <dbReference type="NCBI Taxonomy" id="156304"/>
    <lineage>
        <taxon>Eukaryota</taxon>
        <taxon>Metazoa</taxon>
        <taxon>Ecdysozoa</taxon>
        <taxon>Arthropoda</taxon>
        <taxon>Hexapoda</taxon>
        <taxon>Insecta</taxon>
        <taxon>Pterygota</taxon>
        <taxon>Neoptera</taxon>
        <taxon>Endopterygota</taxon>
        <taxon>Hymenoptera</taxon>
        <taxon>Apocrita</taxon>
        <taxon>Aculeata</taxon>
        <taxon>Apoidea</taxon>
        <taxon>Anthophila</taxon>
        <taxon>Apidae</taxon>
        <taxon>Ceratina</taxon>
        <taxon>Zadontomerus</taxon>
    </lineage>
</organism>
<sequence length="456" mass="51542">MADSDLLITISGPALSLLFYENARSCGDQMGFLLGETLEFVINKYTDLENQVETKKIYNNIEAVVACPLPDSLYNSIGRINKEKLKDLLRDKNKQVIGWFRFRQDVSLVPTFRDKVLHKEFASYFCNDNGSKEQFFVTCLLSSSVSNRRGMHKFKHVFLRHRKGVFEPVPLKISNLGQNPFVQEGSDYKLTPTNKSSDVPDAFAKLIETLNLDLTRTSGVESATIIHKAAEQHLNKLIPELCKSDFEVTELERQIKEFKRKKKIKVNGNSNNVEGTDDLEECPDYNHTECPMFKDRSTPPPAPSQMNTTPKLRNTPVSQIEKNVNQSTLRRVNADMTNSLIPKTPPLNSNEEVTVNVTESTSRNRCFSKMESEIVKESICKGEKNVCGIGRGRGKMISDGQYQGGKKTRTTAGPFATRTSERISRMQMQQRESPEANNVQKTTTSSPPYSHILKKN</sequence>
<dbReference type="GO" id="GO:0008017">
    <property type="term" value="F:microtubule binding"/>
    <property type="evidence" value="ECO:0007669"/>
    <property type="project" value="TreeGrafter"/>
</dbReference>
<dbReference type="PRINTS" id="PR02052">
    <property type="entry name" value="ABRAXAS"/>
</dbReference>
<dbReference type="GO" id="GO:0090307">
    <property type="term" value="P:mitotic spindle assembly"/>
    <property type="evidence" value="ECO:0007669"/>
    <property type="project" value="TreeGrafter"/>
</dbReference>
<accession>A0AAJ7N566</accession>
<dbReference type="Pfam" id="PF21125">
    <property type="entry name" value="MPN_2A_DUB_like"/>
    <property type="match status" value="1"/>
</dbReference>
<dbReference type="Pfam" id="PF22299">
    <property type="entry name" value="BRISC_FAM175B_helical"/>
    <property type="match status" value="1"/>
</dbReference>
<evidence type="ECO:0000313" key="4">
    <source>
        <dbReference type="RefSeq" id="XP_017878129.1"/>
    </source>
</evidence>
<protein>
    <submittedName>
        <fullName evidence="4">BRISC complex subunit FAM175B-like</fullName>
    </submittedName>
</protein>
<reference evidence="4" key="1">
    <citation type="submission" date="2025-08" db="UniProtKB">
        <authorList>
            <consortium name="RefSeq"/>
        </authorList>
    </citation>
    <scope>IDENTIFICATION</scope>
    <source>
        <tissue evidence="4">Whole body</tissue>
    </source>
</reference>
<dbReference type="GO" id="GO:0008608">
    <property type="term" value="P:attachment of spindle microtubules to kinetochore"/>
    <property type="evidence" value="ECO:0007669"/>
    <property type="project" value="TreeGrafter"/>
</dbReference>
<proteinExistence type="predicted"/>
<dbReference type="CDD" id="cd23525">
    <property type="entry name" value="Abraxas_2_insects"/>
    <property type="match status" value="1"/>
</dbReference>
<feature type="region of interest" description="Disordered" evidence="1">
    <location>
        <begin position="423"/>
        <end position="456"/>
    </location>
</feature>
<dbReference type="PANTHER" id="PTHR31728">
    <property type="entry name" value="ABRAXAS FAMILY MEMBER"/>
    <property type="match status" value="1"/>
</dbReference>
<dbReference type="RefSeq" id="XP_017878129.1">
    <property type="nucleotide sequence ID" value="XM_018022640.2"/>
</dbReference>
<feature type="domain" description="BRISC complex subunit FAM175B helical" evidence="2">
    <location>
        <begin position="201"/>
        <end position="261"/>
    </location>
</feature>
<feature type="compositionally biased region" description="Polar residues" evidence="1">
    <location>
        <begin position="426"/>
        <end position="448"/>
    </location>
</feature>
<evidence type="ECO:0000259" key="2">
    <source>
        <dbReference type="Pfam" id="PF22299"/>
    </source>
</evidence>
<dbReference type="KEGG" id="ccal:108623825"/>
<evidence type="ECO:0000313" key="3">
    <source>
        <dbReference type="Proteomes" id="UP000694925"/>
    </source>
</evidence>